<dbReference type="Proteomes" id="UP000290848">
    <property type="component" value="Unassembled WGS sequence"/>
</dbReference>
<evidence type="ECO:0000313" key="8">
    <source>
        <dbReference type="EMBL" id="RXF67398.1"/>
    </source>
</evidence>
<comment type="similarity">
    <text evidence="1">Belongs to the sigma-70 factor family. ECF subfamily.</text>
</comment>
<reference evidence="8 9" key="1">
    <citation type="submission" date="2018-12" db="EMBL/GenBank/DDBJ databases">
        <title>The Draft Genome Sequence of the Soil Bacterium Pedobacter tournemirensis R1.</title>
        <authorList>
            <person name="He J."/>
        </authorList>
    </citation>
    <scope>NUCLEOTIDE SEQUENCE [LARGE SCALE GENOMIC DNA]</scope>
    <source>
        <strain evidence="8 9">R1</strain>
    </source>
</reference>
<evidence type="ECO:0000259" key="5">
    <source>
        <dbReference type="Pfam" id="PF04542"/>
    </source>
</evidence>
<feature type="domain" description="RNA polymerase sigma factor 70 region 4 type 2" evidence="6">
    <location>
        <begin position="113"/>
        <end position="158"/>
    </location>
</feature>
<feature type="domain" description="RNA polymerase sigma-70 region 2" evidence="5">
    <location>
        <begin position="15"/>
        <end position="81"/>
    </location>
</feature>
<evidence type="ECO:0000256" key="4">
    <source>
        <dbReference type="ARBA" id="ARBA00023163"/>
    </source>
</evidence>
<name>A0A4Q0M3A8_9SPHI</name>
<keyword evidence="4" id="KW-0804">Transcription</keyword>
<dbReference type="PANTHER" id="PTHR43133">
    <property type="entry name" value="RNA POLYMERASE ECF-TYPE SIGMA FACTO"/>
    <property type="match status" value="1"/>
</dbReference>
<protein>
    <submittedName>
        <fullName evidence="8">RNA polymerase sigma-70 factor</fullName>
    </submittedName>
</protein>
<dbReference type="NCBIfam" id="TIGR02985">
    <property type="entry name" value="Sig70_bacteroi1"/>
    <property type="match status" value="1"/>
</dbReference>
<dbReference type="InterPro" id="IPR013249">
    <property type="entry name" value="RNA_pol_sigma70_r4_t2"/>
</dbReference>
<dbReference type="AlphaFoldDB" id="A0A4Q0M3A8"/>
<proteinExistence type="inferred from homology"/>
<dbReference type="InterPro" id="IPR039425">
    <property type="entry name" value="RNA_pol_sigma-70-like"/>
</dbReference>
<evidence type="ECO:0000256" key="1">
    <source>
        <dbReference type="ARBA" id="ARBA00010641"/>
    </source>
</evidence>
<evidence type="ECO:0000256" key="2">
    <source>
        <dbReference type="ARBA" id="ARBA00023015"/>
    </source>
</evidence>
<dbReference type="OrthoDB" id="655312at2"/>
<dbReference type="InterPro" id="IPR014284">
    <property type="entry name" value="RNA_pol_sigma-70_dom"/>
</dbReference>
<dbReference type="Gene3D" id="1.10.10.10">
    <property type="entry name" value="Winged helix-like DNA-binding domain superfamily/Winged helix DNA-binding domain"/>
    <property type="match status" value="1"/>
</dbReference>
<evidence type="ECO:0000313" key="9">
    <source>
        <dbReference type="Proteomes" id="UP000290848"/>
    </source>
</evidence>
<dbReference type="GO" id="GO:0016987">
    <property type="term" value="F:sigma factor activity"/>
    <property type="evidence" value="ECO:0007669"/>
    <property type="project" value="UniProtKB-KW"/>
</dbReference>
<dbReference type="InterPro" id="IPR014327">
    <property type="entry name" value="RNA_pol_sigma70_bacteroid"/>
</dbReference>
<accession>A0A4Q0M3A8</accession>
<dbReference type="Pfam" id="PF08281">
    <property type="entry name" value="Sigma70_r4_2"/>
    <property type="match status" value="1"/>
</dbReference>
<dbReference type="InterPro" id="IPR036388">
    <property type="entry name" value="WH-like_DNA-bd_sf"/>
</dbReference>
<dbReference type="GO" id="GO:0003677">
    <property type="term" value="F:DNA binding"/>
    <property type="evidence" value="ECO:0007669"/>
    <property type="project" value="InterPro"/>
</dbReference>
<dbReference type="Gene3D" id="1.10.1740.10">
    <property type="match status" value="1"/>
</dbReference>
<keyword evidence="2" id="KW-0805">Transcription regulation</keyword>
<dbReference type="EMBL" id="RXOC01000018">
    <property type="protein sequence ID" value="RXF67398.1"/>
    <property type="molecule type" value="Genomic_DNA"/>
</dbReference>
<reference evidence="7 10" key="2">
    <citation type="submission" date="2019-09" db="EMBL/GenBank/DDBJ databases">
        <title>Pararcticibacter amylolyticus gen. nov., sp. nov., isolated from a rottenly hemp rope, and reclassification of Pedobacter tournemirensis as Pararcticibacter tournemirensis comb. nov.</title>
        <authorList>
            <person name="Cai Y."/>
        </authorList>
    </citation>
    <scope>NUCLEOTIDE SEQUENCE [LARGE SCALE GENOMIC DNA]</scope>
    <source>
        <strain evidence="7 10">TF5-37.2-LB10</strain>
    </source>
</reference>
<dbReference type="RefSeq" id="WP_128771201.1">
    <property type="nucleotide sequence ID" value="NZ_RXOC01000018.1"/>
</dbReference>
<dbReference type="InterPro" id="IPR013324">
    <property type="entry name" value="RNA_pol_sigma_r3/r4-like"/>
</dbReference>
<dbReference type="InterPro" id="IPR007627">
    <property type="entry name" value="RNA_pol_sigma70_r2"/>
</dbReference>
<dbReference type="NCBIfam" id="TIGR02937">
    <property type="entry name" value="sigma70-ECF"/>
    <property type="match status" value="1"/>
</dbReference>
<evidence type="ECO:0000313" key="10">
    <source>
        <dbReference type="Proteomes" id="UP000322918"/>
    </source>
</evidence>
<dbReference type="SUPFAM" id="SSF88946">
    <property type="entry name" value="Sigma2 domain of RNA polymerase sigma factors"/>
    <property type="match status" value="1"/>
</dbReference>
<dbReference type="EMBL" id="VWNE01000021">
    <property type="protein sequence ID" value="KAA8481791.1"/>
    <property type="molecule type" value="Genomic_DNA"/>
</dbReference>
<organism evidence="8 9">
    <name type="scientific">Arcticibacter tournemirensis</name>
    <dbReference type="NCBI Taxonomy" id="699437"/>
    <lineage>
        <taxon>Bacteria</taxon>
        <taxon>Pseudomonadati</taxon>
        <taxon>Bacteroidota</taxon>
        <taxon>Sphingobacteriia</taxon>
        <taxon>Sphingobacteriales</taxon>
        <taxon>Sphingobacteriaceae</taxon>
        <taxon>Arcticibacter</taxon>
    </lineage>
</organism>
<comment type="caution">
    <text evidence="8">The sequence shown here is derived from an EMBL/GenBank/DDBJ whole genome shotgun (WGS) entry which is preliminary data.</text>
</comment>
<evidence type="ECO:0000313" key="7">
    <source>
        <dbReference type="EMBL" id="KAA8481791.1"/>
    </source>
</evidence>
<dbReference type="InterPro" id="IPR013325">
    <property type="entry name" value="RNA_pol_sigma_r2"/>
</dbReference>
<dbReference type="GO" id="GO:0006352">
    <property type="term" value="P:DNA-templated transcription initiation"/>
    <property type="evidence" value="ECO:0007669"/>
    <property type="project" value="InterPro"/>
</dbReference>
<dbReference type="Proteomes" id="UP000322918">
    <property type="component" value="Unassembled WGS sequence"/>
</dbReference>
<keyword evidence="10" id="KW-1185">Reference proteome</keyword>
<dbReference type="SUPFAM" id="SSF88659">
    <property type="entry name" value="Sigma3 and sigma4 domains of RNA polymerase sigma factors"/>
    <property type="match status" value="1"/>
</dbReference>
<gene>
    <name evidence="8" type="ORF">EKH83_19820</name>
    <name evidence="7" type="ORF">F1649_13675</name>
</gene>
<keyword evidence="3" id="KW-0731">Sigma factor</keyword>
<evidence type="ECO:0000259" key="6">
    <source>
        <dbReference type="Pfam" id="PF08281"/>
    </source>
</evidence>
<dbReference type="PANTHER" id="PTHR43133:SF46">
    <property type="entry name" value="RNA POLYMERASE SIGMA-70 FACTOR ECF SUBFAMILY"/>
    <property type="match status" value="1"/>
</dbReference>
<sequence>MNTSYSDDLKSFNALYDEYSARTYGNILKMVKDPETAQELLQDIFVKLWEKRSLIEPGKPWGPYLFQVAKHHVYDHFRKEALSRKLEAHLGVSNEETYTHIEEELIYKESHKLLWTAIEKLSPQRKQVYTLCKIEGKSYFEVSRLLGISISTVSDHMLKANRFIRSQLLASELFVALVIFHAI</sequence>
<evidence type="ECO:0000256" key="3">
    <source>
        <dbReference type="ARBA" id="ARBA00023082"/>
    </source>
</evidence>
<dbReference type="Pfam" id="PF04542">
    <property type="entry name" value="Sigma70_r2"/>
    <property type="match status" value="1"/>
</dbReference>